<keyword evidence="2" id="KW-1185">Reference proteome</keyword>
<dbReference type="AlphaFoldDB" id="A0A1B7N2N5"/>
<organism evidence="1 2">
    <name type="scientific">Rhizopogon vinicolor AM-OR11-026</name>
    <dbReference type="NCBI Taxonomy" id="1314800"/>
    <lineage>
        <taxon>Eukaryota</taxon>
        <taxon>Fungi</taxon>
        <taxon>Dikarya</taxon>
        <taxon>Basidiomycota</taxon>
        <taxon>Agaricomycotina</taxon>
        <taxon>Agaricomycetes</taxon>
        <taxon>Agaricomycetidae</taxon>
        <taxon>Boletales</taxon>
        <taxon>Suillineae</taxon>
        <taxon>Rhizopogonaceae</taxon>
        <taxon>Rhizopogon</taxon>
    </lineage>
</organism>
<accession>A0A1B7N2N5</accession>
<dbReference type="Gene3D" id="3.80.10.10">
    <property type="entry name" value="Ribonuclease Inhibitor"/>
    <property type="match status" value="1"/>
</dbReference>
<dbReference type="InParanoid" id="A0A1B7N2N5"/>
<dbReference type="STRING" id="1314800.A0A1B7N2N5"/>
<protein>
    <recommendedName>
        <fullName evidence="3">F-box domain-containing protein</fullName>
    </recommendedName>
</protein>
<dbReference type="InterPro" id="IPR032675">
    <property type="entry name" value="LRR_dom_sf"/>
</dbReference>
<dbReference type="OrthoDB" id="2649833at2759"/>
<evidence type="ECO:0000313" key="2">
    <source>
        <dbReference type="Proteomes" id="UP000092154"/>
    </source>
</evidence>
<evidence type="ECO:0008006" key="3">
    <source>
        <dbReference type="Google" id="ProtNLM"/>
    </source>
</evidence>
<reference evidence="1 2" key="1">
    <citation type="submission" date="2016-06" db="EMBL/GenBank/DDBJ databases">
        <title>Comparative genomics of the ectomycorrhizal sister species Rhizopogon vinicolor and Rhizopogon vesiculosus (Basidiomycota: Boletales) reveals a divergence of the mating type B locus.</title>
        <authorList>
            <consortium name="DOE Joint Genome Institute"/>
            <person name="Mujic A.B."/>
            <person name="Kuo A."/>
            <person name="Tritt A."/>
            <person name="Lipzen A."/>
            <person name="Chen C."/>
            <person name="Johnson J."/>
            <person name="Sharma A."/>
            <person name="Barry K."/>
            <person name="Grigoriev I.V."/>
            <person name="Spatafora J.W."/>
        </authorList>
    </citation>
    <scope>NUCLEOTIDE SEQUENCE [LARGE SCALE GENOMIC DNA]</scope>
    <source>
        <strain evidence="1 2">AM-OR11-026</strain>
    </source>
</reference>
<gene>
    <name evidence="1" type="ORF">K503DRAFT_814556</name>
</gene>
<dbReference type="Proteomes" id="UP000092154">
    <property type="component" value="Unassembled WGS sequence"/>
</dbReference>
<sequence>MHHALSIPDVQAYLFAIIRDDKQTGQCTLAMLARTCSILSEASLDALWNDLDSLRPLARCIYTANTTTPLNDESTPEVNNNTVESDLSVFYKYAHRVRTLDLSGQRRFLRRNTVHHSVIDDVFALISCAMPSPILPNLRKLIWAPGMSLNLLCHLLNPHLLSLKISTHRWSPESTPFSLNKIPGLCPEITSLTLQILALDGHPEPELAQNCISRVICSWEKLEELDFAPRPVKVFFAYFKVDSLETAVALMGAIKSSPKSVAIDVYAGGSRHSPELVEVLLHLIGRDASHHELQYFSMNFPCVLGADPVNVSDMLRPLFLCDLRILRLAMTLRFILGDDDLRMMAAAWPRLEKLELIDSRPRVLITSPQLVLSEVLAPPNQPPQPLPPMSPAGSIQAITFHGLISLLELCPRLQYFDLAIDASKLNGLHGDKPGGGVFNRLVRSARLIDSSVGDPEVVSHILLDILPELDSLAGENALLQEPPHNVVYQGWLAVHQIMVASKHATT</sequence>
<evidence type="ECO:0000313" key="1">
    <source>
        <dbReference type="EMBL" id="OAX39129.1"/>
    </source>
</evidence>
<proteinExistence type="predicted"/>
<name>A0A1B7N2N5_9AGAM</name>
<dbReference type="EMBL" id="KV448261">
    <property type="protein sequence ID" value="OAX39129.1"/>
    <property type="molecule type" value="Genomic_DNA"/>
</dbReference>